<dbReference type="Gene3D" id="1.10.167.10">
    <property type="entry name" value="Regulator of G-protein Signalling 4, domain 2"/>
    <property type="match status" value="1"/>
</dbReference>
<evidence type="ECO:0000256" key="1">
    <source>
        <dbReference type="SAM" id="Phobius"/>
    </source>
</evidence>
<proteinExistence type="predicted"/>
<evidence type="ECO:0000313" key="2">
    <source>
        <dbReference type="EMBL" id="RKU43252.1"/>
    </source>
</evidence>
<dbReference type="InterPro" id="IPR036305">
    <property type="entry name" value="RGS_sf"/>
</dbReference>
<evidence type="ECO:0000313" key="3">
    <source>
        <dbReference type="Proteomes" id="UP000275385"/>
    </source>
</evidence>
<dbReference type="AlphaFoldDB" id="A0A420Y5U5"/>
<dbReference type="EMBL" id="QVQW01000045">
    <property type="protein sequence ID" value="RKU43252.1"/>
    <property type="molecule type" value="Genomic_DNA"/>
</dbReference>
<organism evidence="2 3">
    <name type="scientific">Coniochaeta pulveracea</name>
    <dbReference type="NCBI Taxonomy" id="177199"/>
    <lineage>
        <taxon>Eukaryota</taxon>
        <taxon>Fungi</taxon>
        <taxon>Dikarya</taxon>
        <taxon>Ascomycota</taxon>
        <taxon>Pezizomycotina</taxon>
        <taxon>Sordariomycetes</taxon>
        <taxon>Sordariomycetidae</taxon>
        <taxon>Coniochaetales</taxon>
        <taxon>Coniochaetaceae</taxon>
        <taxon>Coniochaeta</taxon>
    </lineage>
</organism>
<keyword evidence="1" id="KW-1133">Transmembrane helix</keyword>
<sequence>MGFLPDLPITYRRPCVVVDRAVAHEAAQNNGALEQVSSSGDLSLQSSKTNLAAGIPPALSFDRIIDGGTCPPCTVRDFMNYLIYVERSAENLQFFLWYRSYCERFKQIPEPEQDLSPEWTPAQEEDAVAQIQKEAASASKHRRGQQSPVAAALFKGTDFEKAALKDSVTTVGSGIDPFSTPPLTPSWDQDSLYTTSHWGTNTVTNGTINTDFTSESSYRALASEAYTNAGANQPFTIQPFRAEVDRIIATYIMDRAPRQLNLSAKEQKTLLHALSTTTHPSAFKSVAASVESSLRHQAHPNFIRWSICNGNPARVTFARGLGVAAIFLSTVLAIILTLSKAPRGYRALAAIGWMIGVSTMVAAAKGMCIVLHGLHHRHLRPWELFVTDEEEKEVQEKSGSKSFETLGERNSYEDEPWVVKYKKRNPLRKVFDREVWVQEPMLRQIQDTIFIQSILCAFVASAAATALFVAVPAGNFF</sequence>
<dbReference type="PANTHER" id="PTHR39466">
    <property type="entry name" value="RGS DOMAIN-CONTAINING PROTEIN"/>
    <property type="match status" value="1"/>
</dbReference>
<accession>A0A420Y5U5</accession>
<reference evidence="2 3" key="1">
    <citation type="submission" date="2018-08" db="EMBL/GenBank/DDBJ databases">
        <title>Draft genome of the lignicolous fungus Coniochaeta pulveracea.</title>
        <authorList>
            <person name="Borstlap C.J."/>
            <person name="De Witt R.N."/>
            <person name="Botha A."/>
            <person name="Volschenk H."/>
        </authorList>
    </citation>
    <scope>NUCLEOTIDE SEQUENCE [LARGE SCALE GENOMIC DNA]</scope>
    <source>
        <strain evidence="2 3">CAB683</strain>
    </source>
</reference>
<feature type="transmembrane region" description="Helical" evidence="1">
    <location>
        <begin position="350"/>
        <end position="374"/>
    </location>
</feature>
<dbReference type="Proteomes" id="UP000275385">
    <property type="component" value="Unassembled WGS sequence"/>
</dbReference>
<keyword evidence="3" id="KW-1185">Reference proteome</keyword>
<dbReference type="PANTHER" id="PTHR39466:SF1">
    <property type="entry name" value="RGS DOMAIN-CONTAINING PROTEIN"/>
    <property type="match status" value="1"/>
</dbReference>
<dbReference type="InterPro" id="IPR044926">
    <property type="entry name" value="RGS_subdomain_2"/>
</dbReference>
<feature type="transmembrane region" description="Helical" evidence="1">
    <location>
        <begin position="449"/>
        <end position="471"/>
    </location>
</feature>
<evidence type="ECO:0008006" key="4">
    <source>
        <dbReference type="Google" id="ProtNLM"/>
    </source>
</evidence>
<dbReference type="OrthoDB" id="3232309at2759"/>
<keyword evidence="1" id="KW-0812">Transmembrane</keyword>
<name>A0A420Y5U5_9PEZI</name>
<dbReference type="STRING" id="177199.A0A420Y5U5"/>
<protein>
    <recommendedName>
        <fullName evidence="4">RGS domain-containing protein</fullName>
    </recommendedName>
</protein>
<comment type="caution">
    <text evidence="2">The sequence shown here is derived from an EMBL/GenBank/DDBJ whole genome shotgun (WGS) entry which is preliminary data.</text>
</comment>
<gene>
    <name evidence="2" type="ORF">DL546_004352</name>
</gene>
<keyword evidence="1" id="KW-0472">Membrane</keyword>
<feature type="transmembrane region" description="Helical" evidence="1">
    <location>
        <begin position="317"/>
        <end position="338"/>
    </location>
</feature>
<dbReference type="SUPFAM" id="SSF48097">
    <property type="entry name" value="Regulator of G-protein signaling, RGS"/>
    <property type="match status" value="1"/>
</dbReference>